<feature type="chain" id="PRO_5034651052" evidence="6">
    <location>
        <begin position="27"/>
        <end position="748"/>
    </location>
</feature>
<evidence type="ECO:0000313" key="7">
    <source>
        <dbReference type="Ensembl" id="ENSSMRP00000000980.1"/>
    </source>
</evidence>
<dbReference type="AlphaFoldDB" id="A0A8D0B5N3"/>
<dbReference type="GO" id="GO:0005615">
    <property type="term" value="C:extracellular space"/>
    <property type="evidence" value="ECO:0007669"/>
    <property type="project" value="TreeGrafter"/>
</dbReference>
<dbReference type="InterPro" id="IPR017241">
    <property type="entry name" value="Toll-like_receptor"/>
</dbReference>
<keyword evidence="5" id="KW-0395">Inflammatory response</keyword>
<keyword evidence="5" id="KW-0675">Receptor</keyword>
<accession>A0A8D0B5N3</accession>
<dbReference type="GO" id="GO:0045087">
    <property type="term" value="P:innate immune response"/>
    <property type="evidence" value="ECO:0007669"/>
    <property type="project" value="UniProtKB-UniRule"/>
</dbReference>
<reference evidence="7" key="1">
    <citation type="submission" date="2025-08" db="UniProtKB">
        <authorList>
            <consortium name="Ensembl"/>
        </authorList>
    </citation>
    <scope>IDENTIFICATION</scope>
</reference>
<dbReference type="PANTHER" id="PTHR24373:SF392">
    <property type="entry name" value="NEPHROCAN"/>
    <property type="match status" value="1"/>
</dbReference>
<evidence type="ECO:0000256" key="2">
    <source>
        <dbReference type="ARBA" id="ARBA00022729"/>
    </source>
</evidence>
<keyword evidence="5" id="KW-0391">Immunity</keyword>
<dbReference type="Gene3D" id="3.80.10.10">
    <property type="entry name" value="Ribonuclease Inhibitor"/>
    <property type="match status" value="5"/>
</dbReference>
<evidence type="ECO:0000256" key="4">
    <source>
        <dbReference type="ARBA" id="ARBA00023180"/>
    </source>
</evidence>
<dbReference type="GO" id="GO:0002224">
    <property type="term" value="P:toll-like receptor signaling pathway"/>
    <property type="evidence" value="ECO:0007669"/>
    <property type="project" value="InterPro"/>
</dbReference>
<dbReference type="Ensembl" id="ENSSMRT00000001176.1">
    <property type="protein sequence ID" value="ENSSMRP00000000980.1"/>
    <property type="gene ID" value="ENSSMRG00000000841.1"/>
</dbReference>
<keyword evidence="4" id="KW-0325">Glycoprotein</keyword>
<dbReference type="SMART" id="SM00365">
    <property type="entry name" value="LRR_SD22"/>
    <property type="match status" value="9"/>
</dbReference>
<dbReference type="InterPro" id="IPR003591">
    <property type="entry name" value="Leu-rich_rpt_typical-subtyp"/>
</dbReference>
<keyword evidence="1" id="KW-0433">Leucine-rich repeat</keyword>
<organism evidence="7 8">
    <name type="scientific">Salvator merianae</name>
    <name type="common">Argentine black and white tegu</name>
    <name type="synonym">Tupinambis merianae</name>
    <dbReference type="NCBI Taxonomy" id="96440"/>
    <lineage>
        <taxon>Eukaryota</taxon>
        <taxon>Metazoa</taxon>
        <taxon>Chordata</taxon>
        <taxon>Craniata</taxon>
        <taxon>Vertebrata</taxon>
        <taxon>Euteleostomi</taxon>
        <taxon>Lepidosauria</taxon>
        <taxon>Squamata</taxon>
        <taxon>Bifurcata</taxon>
        <taxon>Unidentata</taxon>
        <taxon>Episquamata</taxon>
        <taxon>Laterata</taxon>
        <taxon>Teiioidea</taxon>
        <taxon>Teiidae</taxon>
        <taxon>Salvator</taxon>
    </lineage>
</organism>
<dbReference type="Pfam" id="PF13855">
    <property type="entry name" value="LRR_8"/>
    <property type="match status" value="5"/>
</dbReference>
<evidence type="ECO:0000313" key="8">
    <source>
        <dbReference type="Proteomes" id="UP000694421"/>
    </source>
</evidence>
<dbReference type="Pfam" id="PF00560">
    <property type="entry name" value="LRR_1"/>
    <property type="match status" value="2"/>
</dbReference>
<dbReference type="GeneTree" id="ENSGT00940000163999"/>
<comment type="similarity">
    <text evidence="5">Belongs to the Toll-like receptor family.</text>
</comment>
<dbReference type="PANTHER" id="PTHR24373">
    <property type="entry name" value="SLIT RELATED LEUCINE-RICH REPEAT NEURONAL PROTEIN"/>
    <property type="match status" value="1"/>
</dbReference>
<dbReference type="PROSITE" id="PS51450">
    <property type="entry name" value="LRR"/>
    <property type="match status" value="7"/>
</dbReference>
<dbReference type="Proteomes" id="UP000694421">
    <property type="component" value="Unplaced"/>
</dbReference>
<keyword evidence="2 6" id="KW-0732">Signal</keyword>
<evidence type="ECO:0000256" key="5">
    <source>
        <dbReference type="PIRNR" id="PIRNR037595"/>
    </source>
</evidence>
<evidence type="ECO:0000256" key="3">
    <source>
        <dbReference type="ARBA" id="ARBA00022737"/>
    </source>
</evidence>
<feature type="signal peptide" evidence="6">
    <location>
        <begin position="1"/>
        <end position="26"/>
    </location>
</feature>
<dbReference type="GO" id="GO:0006954">
    <property type="term" value="P:inflammatory response"/>
    <property type="evidence" value="ECO:0007669"/>
    <property type="project" value="UniProtKB-UniRule"/>
</dbReference>
<dbReference type="InterPro" id="IPR032675">
    <property type="entry name" value="LRR_dom_sf"/>
</dbReference>
<reference evidence="7" key="2">
    <citation type="submission" date="2025-09" db="UniProtKB">
        <authorList>
            <consortium name="Ensembl"/>
        </authorList>
    </citation>
    <scope>IDENTIFICATION</scope>
</reference>
<name>A0A8D0B5N3_SALMN</name>
<keyword evidence="8" id="KW-1185">Reference proteome</keyword>
<dbReference type="GO" id="GO:0004888">
    <property type="term" value="F:transmembrane signaling receptor activity"/>
    <property type="evidence" value="ECO:0007669"/>
    <property type="project" value="InterPro"/>
</dbReference>
<dbReference type="SMART" id="SM00369">
    <property type="entry name" value="LRR_TYP"/>
    <property type="match status" value="16"/>
</dbReference>
<evidence type="ECO:0000256" key="1">
    <source>
        <dbReference type="ARBA" id="ARBA00022614"/>
    </source>
</evidence>
<keyword evidence="3" id="KW-0677">Repeat</keyword>
<keyword evidence="5" id="KW-0399">Innate immunity</keyword>
<dbReference type="OMA" id="YSWELTN"/>
<dbReference type="InterPro" id="IPR050328">
    <property type="entry name" value="Dev_Immune_Receptor"/>
</dbReference>
<dbReference type="InterPro" id="IPR001611">
    <property type="entry name" value="Leu-rich_rpt"/>
</dbReference>
<dbReference type="GO" id="GO:0016020">
    <property type="term" value="C:membrane"/>
    <property type="evidence" value="ECO:0007669"/>
    <property type="project" value="InterPro"/>
</dbReference>
<dbReference type="PRINTS" id="PR00019">
    <property type="entry name" value="LEURICHRPT"/>
</dbReference>
<dbReference type="PIRSF" id="PIRSF037595">
    <property type="entry name" value="Toll-like_receptor"/>
    <property type="match status" value="1"/>
</dbReference>
<sequence length="748" mass="84673">MERSCFFLRLLSALLLLFSQDQRAASYSFENCEIHENLRGRTKVLCYNRNLAEVPTNLPSKLDLLDLSQNKISSLGKSDFRMLNHLQILNVSQNKIYKIEEGTFMYTSCLESLNLTANKLSFLNSSIFDGLVNLTTLLLGSNRISRIEPSAFAHLKKLKVIDLSSNRLHVLTSMNALFNVESLEELHIKGNGLQNFSTKDIISMPKQLHELDVSCNPISLIDIGTPVLKNLLSFNVSLSNVSTVWQIEDPCFLKGLKTLYLGGMMMKPSEISELLQKLNCSLLETIHLNNLFLSTSDGLIEQVCLWQQNTKTLNLQHNLFTSMKPGTFENCTQLKHLNMAFNRMKRLPKTLFQSLHSFQSLSLANNNFTKVPNAVSNLSSLQSLDLSFNKIDRVFPLDFFCLNNLTSLSIAGNRISDLHSDLFSNLSRLQELNLQNNIITEIKEPFSDNLKMLETLILNQNNLDSLSKGIFRYLISLRSLNLADNRIVTIERGAFEGLRNLKNLVLGSNKISRETLHEGVFEGASSLAELQLFNNYINYDFSHKIDRNLAVSFLDPKTFSYTPTLQELDLSKNNFLNVSSALFQPIPNLTELHLNQNGLNSLSFVSGVNFSKLTLLRVAGNQIDVVTKKQIMALPYLLFLDLRQNPFICSCSNEMFVNWSLHDPKTQVLHFYQYTCASPPTSKGKKLCVLGTEKWPALGWFQVLAKYCGSKRYSGEKPLQNTCLLPRQCGDSYCLRALPPSRMRGCLF</sequence>
<dbReference type="GO" id="GO:0031012">
    <property type="term" value="C:extracellular matrix"/>
    <property type="evidence" value="ECO:0007669"/>
    <property type="project" value="TreeGrafter"/>
</dbReference>
<dbReference type="FunFam" id="3.80.10.10:FF:000770">
    <property type="entry name" value="Uncharacterized protein"/>
    <property type="match status" value="1"/>
</dbReference>
<evidence type="ECO:0000256" key="6">
    <source>
        <dbReference type="SAM" id="SignalP"/>
    </source>
</evidence>
<proteinExistence type="inferred from homology"/>
<protein>
    <submittedName>
        <fullName evidence="7">Uncharacterized protein</fullName>
    </submittedName>
</protein>
<dbReference type="SUPFAM" id="SSF52058">
    <property type="entry name" value="L domain-like"/>
    <property type="match status" value="2"/>
</dbReference>